<protein>
    <recommendedName>
        <fullName evidence="3">non-specific serine/threonine protein kinase</fullName>
        <ecNumber evidence="3">2.7.11.1</ecNumber>
    </recommendedName>
</protein>
<dbReference type="AlphaFoldDB" id="A0A2P6SLN3"/>
<dbReference type="PROSITE" id="PS00107">
    <property type="entry name" value="PROTEIN_KINASE_ATP"/>
    <property type="match status" value="1"/>
</dbReference>
<evidence type="ECO:0000259" key="16">
    <source>
        <dbReference type="PROSITE" id="PS50816"/>
    </source>
</evidence>
<evidence type="ECO:0000256" key="3">
    <source>
        <dbReference type="ARBA" id="ARBA00012513"/>
    </source>
</evidence>
<evidence type="ECO:0000256" key="10">
    <source>
        <dbReference type="ARBA" id="ARBA00047899"/>
    </source>
</evidence>
<dbReference type="Pfam" id="PF00069">
    <property type="entry name" value="Pkinase"/>
    <property type="match status" value="1"/>
</dbReference>
<dbReference type="OMA" id="KMQGRRE"/>
<dbReference type="EC" id="2.7.11.1" evidence="3"/>
<keyword evidence="18" id="KW-1185">Reference proteome</keyword>
<dbReference type="FunFam" id="3.30.200.20:FF:000042">
    <property type="entry name" value="Aurora kinase A"/>
    <property type="match status" value="1"/>
</dbReference>
<evidence type="ECO:0000259" key="15">
    <source>
        <dbReference type="PROSITE" id="PS50011"/>
    </source>
</evidence>
<evidence type="ECO:0000256" key="14">
    <source>
        <dbReference type="RuleBase" id="RU000304"/>
    </source>
</evidence>
<evidence type="ECO:0000313" key="17">
    <source>
        <dbReference type="EMBL" id="PRQ59582.1"/>
    </source>
</evidence>
<dbReference type="PANTHER" id="PTHR43895">
    <property type="entry name" value="CALCIUM/CALMODULIN-DEPENDENT PROTEIN KINASE KINASE-RELATED"/>
    <property type="match status" value="1"/>
</dbReference>
<evidence type="ECO:0000256" key="4">
    <source>
        <dbReference type="ARBA" id="ARBA00022527"/>
    </source>
</evidence>
<evidence type="ECO:0000256" key="1">
    <source>
        <dbReference type="ARBA" id="ARBA00001936"/>
    </source>
</evidence>
<evidence type="ECO:0000256" key="5">
    <source>
        <dbReference type="ARBA" id="ARBA00022679"/>
    </source>
</evidence>
<evidence type="ECO:0000256" key="9">
    <source>
        <dbReference type="ARBA" id="ARBA00023211"/>
    </source>
</evidence>
<dbReference type="FunFam" id="1.10.510.10:FF:000303">
    <property type="entry name" value="Non-specific serine/threonine protein kinase"/>
    <property type="match status" value="1"/>
</dbReference>
<dbReference type="EMBL" id="PDCK01000039">
    <property type="protein sequence ID" value="PRQ59582.1"/>
    <property type="molecule type" value="Genomic_DNA"/>
</dbReference>
<comment type="cofactor">
    <cofactor evidence="1">
        <name>Mn(2+)</name>
        <dbReference type="ChEBI" id="CHEBI:29035"/>
    </cofactor>
</comment>
<dbReference type="InterPro" id="IPR018451">
    <property type="entry name" value="NAF/FISL_domain"/>
</dbReference>
<evidence type="ECO:0000256" key="7">
    <source>
        <dbReference type="ARBA" id="ARBA00022777"/>
    </source>
</evidence>
<dbReference type="PROSITE" id="PS50011">
    <property type="entry name" value="PROTEIN_KINASE_DOM"/>
    <property type="match status" value="1"/>
</dbReference>
<dbReference type="PANTHER" id="PTHR43895:SF79">
    <property type="entry name" value="NON-SPECIFIC SERINE_THREONINE PROTEIN KINASE"/>
    <property type="match status" value="1"/>
</dbReference>
<sequence>MDKKSKLLMQKFKVEKLLGQGNFAKVYSATNLETNQSVAIKVISKDMVVKTGLIDQTKREITAMRLLKHPNIVQLYEAMASKAKIYLVMEYAKGGELFQKIKKGRLKEEVAWNYFQQLITAVDFCHKRGVYHRDLKPENLLLDENGMLKVSDFGLSALAESKREDGLLHTNCGTPSYVAPEVILCRAYDGAKADIWSCGVILFALLAGSLPFHDSNLIHMYKKVCASEYQCPRWFSRHVRKLLHGILNPNPDQRFLASEIMESSWFQKGLNSNSITEVEEPGSLNADGGCDDCDSENQEIITLTTLTAFDFISLASELDLSGLMMQKDSKKAMLFTSAQSATSIMSKLREITRKLKLKVKKEGALLNCW</sequence>
<comment type="function">
    <text evidence="12">CIPK serine-threonine protein kinases interact with CBL proteins. Binding of a CBL protein to the regulatory NAF domain of CIPK protein lead to the activation of the kinase in a calcium-dependent manner.</text>
</comment>
<dbReference type="SMART" id="SM00220">
    <property type="entry name" value="S_TKc"/>
    <property type="match status" value="1"/>
</dbReference>
<evidence type="ECO:0000256" key="6">
    <source>
        <dbReference type="ARBA" id="ARBA00022741"/>
    </source>
</evidence>
<dbReference type="PROSITE" id="PS50816">
    <property type="entry name" value="NAF"/>
    <property type="match status" value="1"/>
</dbReference>
<dbReference type="PROSITE" id="PS00108">
    <property type="entry name" value="PROTEIN_KINASE_ST"/>
    <property type="match status" value="1"/>
</dbReference>
<dbReference type="InterPro" id="IPR011009">
    <property type="entry name" value="Kinase-like_dom_sf"/>
</dbReference>
<reference evidence="17 18" key="1">
    <citation type="journal article" date="2018" name="Nat. Genet.">
        <title>The Rosa genome provides new insights in the design of modern roses.</title>
        <authorList>
            <person name="Bendahmane M."/>
        </authorList>
    </citation>
    <scope>NUCLEOTIDE SEQUENCE [LARGE SCALE GENOMIC DNA]</scope>
    <source>
        <strain evidence="18">cv. Old Blush</strain>
    </source>
</reference>
<evidence type="ECO:0000256" key="2">
    <source>
        <dbReference type="ARBA" id="ARBA00006234"/>
    </source>
</evidence>
<feature type="domain" description="Protein kinase" evidence="15">
    <location>
        <begin position="12"/>
        <end position="266"/>
    </location>
</feature>
<comment type="catalytic activity">
    <reaction evidence="10">
        <text>L-threonyl-[protein] + ATP = O-phospho-L-threonyl-[protein] + ADP + H(+)</text>
        <dbReference type="Rhea" id="RHEA:46608"/>
        <dbReference type="Rhea" id="RHEA-COMP:11060"/>
        <dbReference type="Rhea" id="RHEA-COMP:11605"/>
        <dbReference type="ChEBI" id="CHEBI:15378"/>
        <dbReference type="ChEBI" id="CHEBI:30013"/>
        <dbReference type="ChEBI" id="CHEBI:30616"/>
        <dbReference type="ChEBI" id="CHEBI:61977"/>
        <dbReference type="ChEBI" id="CHEBI:456216"/>
        <dbReference type="EC" id="2.7.11.1"/>
    </reaction>
</comment>
<dbReference type="Gene3D" id="3.30.200.20">
    <property type="entry name" value="Phosphorylase Kinase, domain 1"/>
    <property type="match status" value="1"/>
</dbReference>
<accession>A0A2P6SLN3</accession>
<organism evidence="17 18">
    <name type="scientific">Rosa chinensis</name>
    <name type="common">China rose</name>
    <dbReference type="NCBI Taxonomy" id="74649"/>
    <lineage>
        <taxon>Eukaryota</taxon>
        <taxon>Viridiplantae</taxon>
        <taxon>Streptophyta</taxon>
        <taxon>Embryophyta</taxon>
        <taxon>Tracheophyta</taxon>
        <taxon>Spermatophyta</taxon>
        <taxon>Magnoliopsida</taxon>
        <taxon>eudicotyledons</taxon>
        <taxon>Gunneridae</taxon>
        <taxon>Pentapetalae</taxon>
        <taxon>rosids</taxon>
        <taxon>fabids</taxon>
        <taxon>Rosales</taxon>
        <taxon>Rosaceae</taxon>
        <taxon>Rosoideae</taxon>
        <taxon>Rosoideae incertae sedis</taxon>
        <taxon>Rosa</taxon>
    </lineage>
</organism>
<dbReference type="InterPro" id="IPR008271">
    <property type="entry name" value="Ser/Thr_kinase_AS"/>
</dbReference>
<dbReference type="Proteomes" id="UP000238479">
    <property type="component" value="Chromosome 1"/>
</dbReference>
<proteinExistence type="inferred from homology"/>
<evidence type="ECO:0000313" key="18">
    <source>
        <dbReference type="Proteomes" id="UP000238479"/>
    </source>
</evidence>
<evidence type="ECO:0000256" key="13">
    <source>
        <dbReference type="PROSITE-ProRule" id="PRU10141"/>
    </source>
</evidence>
<dbReference type="InterPro" id="IPR004041">
    <property type="entry name" value="NAF_dom"/>
</dbReference>
<comment type="catalytic activity">
    <reaction evidence="11">
        <text>L-seryl-[protein] + ATP = O-phospho-L-seryl-[protein] + ADP + H(+)</text>
        <dbReference type="Rhea" id="RHEA:17989"/>
        <dbReference type="Rhea" id="RHEA-COMP:9863"/>
        <dbReference type="Rhea" id="RHEA-COMP:11604"/>
        <dbReference type="ChEBI" id="CHEBI:15378"/>
        <dbReference type="ChEBI" id="CHEBI:29999"/>
        <dbReference type="ChEBI" id="CHEBI:30616"/>
        <dbReference type="ChEBI" id="CHEBI:83421"/>
        <dbReference type="ChEBI" id="CHEBI:456216"/>
        <dbReference type="EC" id="2.7.11.1"/>
    </reaction>
</comment>
<dbReference type="GO" id="GO:0007165">
    <property type="term" value="P:signal transduction"/>
    <property type="evidence" value="ECO:0007669"/>
    <property type="project" value="InterPro"/>
</dbReference>
<keyword evidence="6 13" id="KW-0547">Nucleotide-binding</keyword>
<keyword evidence="9" id="KW-0464">Manganese</keyword>
<dbReference type="GO" id="GO:0106310">
    <property type="term" value="F:protein serine kinase activity"/>
    <property type="evidence" value="ECO:0007669"/>
    <property type="project" value="RHEA"/>
</dbReference>
<name>A0A2P6SLN3_ROSCH</name>
<dbReference type="Gramene" id="PRQ59582">
    <property type="protein sequence ID" value="PRQ59582"/>
    <property type="gene ID" value="RchiOBHm_Chr1g0371771"/>
</dbReference>
<keyword evidence="8 13" id="KW-0067">ATP-binding</keyword>
<dbReference type="Pfam" id="PF03822">
    <property type="entry name" value="NAF"/>
    <property type="match status" value="1"/>
</dbReference>
<gene>
    <name evidence="17" type="ORF">RchiOBHm_Chr1g0371771</name>
</gene>
<dbReference type="InterPro" id="IPR000719">
    <property type="entry name" value="Prot_kinase_dom"/>
</dbReference>
<dbReference type="GO" id="GO:0004674">
    <property type="term" value="F:protein serine/threonine kinase activity"/>
    <property type="evidence" value="ECO:0007669"/>
    <property type="project" value="UniProtKB-KW"/>
</dbReference>
<dbReference type="STRING" id="74649.A0A2P6SLN3"/>
<comment type="caution">
    <text evidence="17">The sequence shown here is derived from an EMBL/GenBank/DDBJ whole genome shotgun (WGS) entry which is preliminary data.</text>
</comment>
<dbReference type="Gene3D" id="3.30.310.80">
    <property type="entry name" value="Kinase associated domain 1, KA1"/>
    <property type="match status" value="1"/>
</dbReference>
<keyword evidence="4 14" id="KW-0723">Serine/threonine-protein kinase</keyword>
<keyword evidence="7" id="KW-0418">Kinase</keyword>
<feature type="domain" description="NAF" evidence="16">
    <location>
        <begin position="301"/>
        <end position="325"/>
    </location>
</feature>
<evidence type="ECO:0000256" key="12">
    <source>
        <dbReference type="ARBA" id="ARBA00058225"/>
    </source>
</evidence>
<dbReference type="Gene3D" id="1.10.510.10">
    <property type="entry name" value="Transferase(Phosphotransferase) domain 1"/>
    <property type="match status" value="1"/>
</dbReference>
<comment type="similarity">
    <text evidence="2">Belongs to the protein kinase superfamily. CAMK Ser/Thr protein kinase family. SNF1 subfamily.</text>
</comment>
<evidence type="ECO:0000256" key="11">
    <source>
        <dbReference type="ARBA" id="ARBA00048679"/>
    </source>
</evidence>
<evidence type="ECO:0000256" key="8">
    <source>
        <dbReference type="ARBA" id="ARBA00022840"/>
    </source>
</evidence>
<feature type="binding site" evidence="13">
    <location>
        <position position="50"/>
    </location>
    <ligand>
        <name>ATP</name>
        <dbReference type="ChEBI" id="CHEBI:30616"/>
    </ligand>
</feature>
<dbReference type="InterPro" id="IPR017441">
    <property type="entry name" value="Protein_kinase_ATP_BS"/>
</dbReference>
<dbReference type="GO" id="GO:0005524">
    <property type="term" value="F:ATP binding"/>
    <property type="evidence" value="ECO:0007669"/>
    <property type="project" value="UniProtKB-UniRule"/>
</dbReference>
<dbReference type="SUPFAM" id="SSF56112">
    <property type="entry name" value="Protein kinase-like (PK-like)"/>
    <property type="match status" value="1"/>
</dbReference>
<keyword evidence="5 17" id="KW-0808">Transferase</keyword>